<dbReference type="PANTHER" id="PTHR46306:SF1">
    <property type="entry name" value="BTB_POZ DOMAIN-CONTAINING PROTEIN 9"/>
    <property type="match status" value="1"/>
</dbReference>
<dbReference type="InterPro" id="IPR037177">
    <property type="entry name" value="DLC_sf"/>
</dbReference>
<dbReference type="InterPro" id="IPR011333">
    <property type="entry name" value="SKP1/BTB/POZ_sf"/>
</dbReference>
<reference evidence="13 14" key="1">
    <citation type="submission" date="2018-11" db="EMBL/GenBank/DDBJ databases">
        <authorList>
            <consortium name="Pathogen Informatics"/>
        </authorList>
    </citation>
    <scope>NUCLEOTIDE SEQUENCE [LARGE SCALE GENOMIC DNA]</scope>
</reference>
<keyword evidence="8" id="KW-0653">Protein transport</keyword>
<evidence type="ECO:0000256" key="10">
    <source>
        <dbReference type="ARBA" id="ARBA00023242"/>
    </source>
</evidence>
<dbReference type="InterPro" id="IPR052407">
    <property type="entry name" value="BTB_POZ_domain_cont_9"/>
</dbReference>
<dbReference type="GO" id="GO:0005634">
    <property type="term" value="C:nucleus"/>
    <property type="evidence" value="ECO:0007669"/>
    <property type="project" value="UniProtKB-SubCell"/>
</dbReference>
<feature type="coiled-coil region" evidence="11">
    <location>
        <begin position="487"/>
        <end position="535"/>
    </location>
</feature>
<proteinExistence type="predicted"/>
<keyword evidence="9" id="KW-0206">Cytoskeleton</keyword>
<keyword evidence="5" id="KW-0963">Cytoplasm</keyword>
<dbReference type="GO" id="GO:0005737">
    <property type="term" value="C:cytoplasm"/>
    <property type="evidence" value="ECO:0007669"/>
    <property type="project" value="TreeGrafter"/>
</dbReference>
<dbReference type="SMART" id="SM01375">
    <property type="entry name" value="Dynein_light"/>
    <property type="match status" value="1"/>
</dbReference>
<comment type="subcellular location">
    <subcellularLocation>
        <location evidence="2">Cytoplasm</location>
        <location evidence="2">Cytoskeleton</location>
    </subcellularLocation>
    <subcellularLocation>
        <location evidence="1">Nucleus</location>
    </subcellularLocation>
</comment>
<keyword evidence="10" id="KW-0539">Nucleus</keyword>
<organism evidence="13">
    <name type="scientific">Heligmosomoides polygyrus</name>
    <name type="common">Parasitic roundworm</name>
    <dbReference type="NCBI Taxonomy" id="6339"/>
    <lineage>
        <taxon>Eukaryota</taxon>
        <taxon>Metazoa</taxon>
        <taxon>Ecdysozoa</taxon>
        <taxon>Nematoda</taxon>
        <taxon>Chromadorea</taxon>
        <taxon>Rhabditida</taxon>
        <taxon>Rhabditina</taxon>
        <taxon>Rhabditomorpha</taxon>
        <taxon>Strongyloidea</taxon>
        <taxon>Heligmosomidae</taxon>
        <taxon>Heligmosomoides</taxon>
    </lineage>
</organism>
<evidence type="ECO:0000313" key="14">
    <source>
        <dbReference type="Proteomes" id="UP000050761"/>
    </source>
</evidence>
<gene>
    <name evidence="13" type="ORF">HPBE_LOCUS8346</name>
</gene>
<evidence type="ECO:0000256" key="11">
    <source>
        <dbReference type="SAM" id="Coils"/>
    </source>
</evidence>
<protein>
    <recommendedName>
        <fullName evidence="3">Dynein light chain 1, cytoplasmic</fullName>
    </recommendedName>
</protein>
<dbReference type="GO" id="GO:0005874">
    <property type="term" value="C:microtubule"/>
    <property type="evidence" value="ECO:0007669"/>
    <property type="project" value="UniProtKB-KW"/>
</dbReference>
<dbReference type="GO" id="GO:0030286">
    <property type="term" value="C:dynein complex"/>
    <property type="evidence" value="ECO:0007669"/>
    <property type="project" value="InterPro"/>
</dbReference>
<keyword evidence="7" id="KW-0509">mRNA transport</keyword>
<dbReference type="InterPro" id="IPR001372">
    <property type="entry name" value="Dynein_light_chain_typ-1/2"/>
</dbReference>
<dbReference type="SMART" id="SM00225">
    <property type="entry name" value="BTB"/>
    <property type="match status" value="1"/>
</dbReference>
<name>A0A3P7YGC8_HELPZ</name>
<dbReference type="Pfam" id="PF00651">
    <property type="entry name" value="BTB"/>
    <property type="match status" value="1"/>
</dbReference>
<dbReference type="AlphaFoldDB" id="A0A3P7YGC8"/>
<dbReference type="Gene3D" id="3.30.710.10">
    <property type="entry name" value="Potassium Channel Kv1.1, Chain A"/>
    <property type="match status" value="1"/>
</dbReference>
<evidence type="ECO:0000256" key="3">
    <source>
        <dbReference type="ARBA" id="ARBA00015062"/>
    </source>
</evidence>
<dbReference type="FunFam" id="3.30.740.10:FF:000005">
    <property type="entry name" value="Dynein light chain"/>
    <property type="match status" value="1"/>
</dbReference>
<keyword evidence="4" id="KW-0813">Transport</keyword>
<keyword evidence="11" id="KW-0175">Coiled coil</keyword>
<evidence type="ECO:0000256" key="9">
    <source>
        <dbReference type="ARBA" id="ARBA00023212"/>
    </source>
</evidence>
<dbReference type="GO" id="GO:0015031">
    <property type="term" value="P:protein transport"/>
    <property type="evidence" value="ECO:0007669"/>
    <property type="project" value="UniProtKB-KW"/>
</dbReference>
<evidence type="ECO:0000256" key="1">
    <source>
        <dbReference type="ARBA" id="ARBA00004123"/>
    </source>
</evidence>
<feature type="domain" description="BTB" evidence="12">
    <location>
        <begin position="83"/>
        <end position="139"/>
    </location>
</feature>
<evidence type="ECO:0000256" key="4">
    <source>
        <dbReference type="ARBA" id="ARBA00022448"/>
    </source>
</evidence>
<dbReference type="Pfam" id="PF01221">
    <property type="entry name" value="Dynein_light"/>
    <property type="match status" value="1"/>
</dbReference>
<accession>A0A3P7YGC8</accession>
<dbReference type="OrthoDB" id="5834576at2759"/>
<dbReference type="SUPFAM" id="SSF54695">
    <property type="entry name" value="POZ domain"/>
    <property type="match status" value="1"/>
</dbReference>
<dbReference type="Proteomes" id="UP000050761">
    <property type="component" value="Unassembled WGS sequence"/>
</dbReference>
<keyword evidence="6" id="KW-0493">Microtubule</keyword>
<feature type="coiled-coil region" evidence="11">
    <location>
        <begin position="385"/>
        <end position="454"/>
    </location>
</feature>
<dbReference type="SUPFAM" id="SSF54648">
    <property type="entry name" value="DLC"/>
    <property type="match status" value="1"/>
</dbReference>
<dbReference type="InterPro" id="IPR000210">
    <property type="entry name" value="BTB/POZ_dom"/>
</dbReference>
<dbReference type="WBParaSite" id="HPBE_0000834501-mRNA-1">
    <property type="protein sequence ID" value="HPBE_0000834501-mRNA-1"/>
    <property type="gene ID" value="HPBE_0000834501"/>
</dbReference>
<dbReference type="PROSITE" id="PS50097">
    <property type="entry name" value="BTB"/>
    <property type="match status" value="1"/>
</dbReference>
<dbReference type="EMBL" id="UZAH01026127">
    <property type="protein sequence ID" value="VDO75989.1"/>
    <property type="molecule type" value="Genomic_DNA"/>
</dbReference>
<dbReference type="PANTHER" id="PTHR46306">
    <property type="entry name" value="BTB/POZ DOMAIN-CONTAINING PROTEIN 9"/>
    <property type="match status" value="1"/>
</dbReference>
<evidence type="ECO:0000256" key="7">
    <source>
        <dbReference type="ARBA" id="ARBA00022816"/>
    </source>
</evidence>
<evidence type="ECO:0000256" key="8">
    <source>
        <dbReference type="ARBA" id="ARBA00022927"/>
    </source>
</evidence>
<evidence type="ECO:0000256" key="2">
    <source>
        <dbReference type="ARBA" id="ARBA00004245"/>
    </source>
</evidence>
<keyword evidence="14" id="KW-1185">Reference proteome</keyword>
<dbReference type="Gene3D" id="3.30.740.10">
    <property type="entry name" value="Protein Inhibitor Of Neuronal Nitric Oxide Synthase"/>
    <property type="match status" value="1"/>
</dbReference>
<dbReference type="GO" id="GO:0051028">
    <property type="term" value="P:mRNA transport"/>
    <property type="evidence" value="ECO:0007669"/>
    <property type="project" value="UniProtKB-KW"/>
</dbReference>
<evidence type="ECO:0000256" key="6">
    <source>
        <dbReference type="ARBA" id="ARBA00022701"/>
    </source>
</evidence>
<sequence length="613" mass="68741">MSNIYGKLPTLFWRAAKFPEKMSSLVSSFSLSQPSESKGLVLECSRLEHSMRFLSEDCSSGLVDHTAALVEAMEVQFSNPEFWDVTFIVDGERFHAHRFILATRSEYFRAMLCGGLKESAEAEIKLSETKPLDFRTLLSSVAPVGGVRNSSDRNNGTELLSDFGLFVHVEQIYTKLDISNVFTIADISTLLSLNALSEGCKQFCDQHAPKILAAQSVDLATLIGGLITKNCLRLHLMSQNELLTAVGGSKIFAANSGVLDKYILGAIRQRDSSGFGMRYRGSLLYDQNVATAELGAVFLVGGNPNMLLSAGGKMSSCRPSPQPGHRSGVVESNDEIVLQLGRPYTINTVVLKHQEWQTGRAHSYRVELRLSDKENTLQGEMASLAAKWKADEQELLEKLKKEQEAHKTTISEKNNLEEVMRDTEQQLARSKEEVQRLTEKLDAMAKQRQRAEAEKAEFVKVSSLFRSVLAKQLSSATTLCAERLEEVTRLQGVVKSLANKVQSLESRNSELNRKLTVEEERFKKSEKEKDDAINEDMEQDAVDCAIQAFEKHNNENDISRYIQKEFNRKYNPKWHCIVGKDYKYSVGPDAKHYIYFEMGQLEIALFKAGISSE</sequence>
<evidence type="ECO:0000313" key="13">
    <source>
        <dbReference type="EMBL" id="VDO75989.1"/>
    </source>
</evidence>
<evidence type="ECO:0000313" key="15">
    <source>
        <dbReference type="WBParaSite" id="HPBE_0000834501-mRNA-1"/>
    </source>
</evidence>
<evidence type="ECO:0000256" key="5">
    <source>
        <dbReference type="ARBA" id="ARBA00022490"/>
    </source>
</evidence>
<reference evidence="15" key="2">
    <citation type="submission" date="2019-09" db="UniProtKB">
        <authorList>
            <consortium name="WormBaseParasite"/>
        </authorList>
    </citation>
    <scope>IDENTIFICATION</scope>
</reference>
<dbReference type="GO" id="GO:0007017">
    <property type="term" value="P:microtubule-based process"/>
    <property type="evidence" value="ECO:0007669"/>
    <property type="project" value="InterPro"/>
</dbReference>
<evidence type="ECO:0000259" key="12">
    <source>
        <dbReference type="PROSITE" id="PS50097"/>
    </source>
</evidence>